<feature type="transmembrane region" description="Helical" evidence="1">
    <location>
        <begin position="582"/>
        <end position="600"/>
    </location>
</feature>
<gene>
    <name evidence="2" type="ORF">TL16_g09510</name>
</gene>
<comment type="caution">
    <text evidence="2">The sequence shown here is derived from an EMBL/GenBank/DDBJ whole genome shotgun (WGS) entry which is preliminary data.</text>
</comment>
<keyword evidence="1" id="KW-0472">Membrane</keyword>
<feature type="transmembrane region" description="Helical" evidence="1">
    <location>
        <begin position="160"/>
        <end position="181"/>
    </location>
</feature>
<evidence type="ECO:0000313" key="2">
    <source>
        <dbReference type="EMBL" id="GMH83175.1"/>
    </source>
</evidence>
<accession>A0A9W7B830</accession>
<feature type="transmembrane region" description="Helical" evidence="1">
    <location>
        <begin position="461"/>
        <end position="481"/>
    </location>
</feature>
<organism evidence="2 3">
    <name type="scientific">Triparma laevis f. inornata</name>
    <dbReference type="NCBI Taxonomy" id="1714386"/>
    <lineage>
        <taxon>Eukaryota</taxon>
        <taxon>Sar</taxon>
        <taxon>Stramenopiles</taxon>
        <taxon>Ochrophyta</taxon>
        <taxon>Bolidophyceae</taxon>
        <taxon>Parmales</taxon>
        <taxon>Triparmaceae</taxon>
        <taxon>Triparma</taxon>
    </lineage>
</organism>
<evidence type="ECO:0000313" key="3">
    <source>
        <dbReference type="Proteomes" id="UP001162640"/>
    </source>
</evidence>
<sequence>MSCQVSWLMASSSKIHPVAQQSLQQDFSTLISANKHVRKLDVIRAMFSVGIECLAEELDTLMTDIRESPTQPQTNALLEKFFSNHDVPFTELNSKFRYYNKMKMLKREDGAIFPLLGRMAYFRRRASNLLLPPFLFAYTDVLIGQETDVERAIYNITKNLIGISSIVLNCVFVLILILLSLNTAPNHSALDILSVYLIYNVGWQCQSMREASSKDHLGRQKWDDYLLSFHSLGHYRANNVRNVDNGKLKDMSAFRLFVEMVECSGAKDQMTYLSRDSIQQTYHLRKFPLLANRKITRRGSLEEDNEIARLITAPLHKEATNKRYNIFQISSQTLVPQLVATIMTVLPIIVDGLQGRPWFSPEWTAADHIVAVLRMLIVFISMEFTVMVVVTEALIEAAIALKFARFLVHLIDQRQFWGTSCKDQVHSMELETPEQVDCYALLWETVYKYFRSSGDMHVQSLAMMSALSLFSTGVGLIIALIGLPVHYYSVNIMAVGFTLFLVISILFKRCVDTFEILVLKVPRALRSQRSKNINLQTDTSHPLPPVRSEEIGVVNERIDALLSTIMDTPPVMLLGFLPMTKYNIVRLLGGILVGIFSGVVKQTLNI</sequence>
<dbReference type="EMBL" id="BLQM01000324">
    <property type="protein sequence ID" value="GMH83175.1"/>
    <property type="molecule type" value="Genomic_DNA"/>
</dbReference>
<dbReference type="Proteomes" id="UP001162640">
    <property type="component" value="Unassembled WGS sequence"/>
</dbReference>
<reference evidence="3" key="1">
    <citation type="journal article" date="2023" name="Commun. Biol.">
        <title>Genome analysis of Parmales, the sister group of diatoms, reveals the evolutionary specialization of diatoms from phago-mixotrophs to photoautotrophs.</title>
        <authorList>
            <person name="Ban H."/>
            <person name="Sato S."/>
            <person name="Yoshikawa S."/>
            <person name="Yamada K."/>
            <person name="Nakamura Y."/>
            <person name="Ichinomiya M."/>
            <person name="Sato N."/>
            <person name="Blanc-Mathieu R."/>
            <person name="Endo H."/>
            <person name="Kuwata A."/>
            <person name="Ogata H."/>
        </authorList>
    </citation>
    <scope>NUCLEOTIDE SEQUENCE [LARGE SCALE GENOMIC DNA]</scope>
</reference>
<proteinExistence type="predicted"/>
<evidence type="ECO:0000256" key="1">
    <source>
        <dbReference type="SAM" id="Phobius"/>
    </source>
</evidence>
<keyword evidence="1" id="KW-0812">Transmembrane</keyword>
<keyword evidence="1" id="KW-1133">Transmembrane helix</keyword>
<dbReference type="AlphaFoldDB" id="A0A9W7B830"/>
<name>A0A9W7B830_9STRA</name>
<protein>
    <submittedName>
        <fullName evidence="2">Uncharacterized protein</fullName>
    </submittedName>
</protein>
<feature type="transmembrane region" description="Helical" evidence="1">
    <location>
        <begin position="369"/>
        <end position="395"/>
    </location>
</feature>
<feature type="transmembrane region" description="Helical" evidence="1">
    <location>
        <begin position="326"/>
        <end position="349"/>
    </location>
</feature>
<feature type="transmembrane region" description="Helical" evidence="1">
    <location>
        <begin position="487"/>
        <end position="507"/>
    </location>
</feature>